<proteinExistence type="predicted"/>
<accession>A0A420ZBF9</accession>
<organism evidence="1 2">
    <name type="scientific">candidate division Kazan bacterium</name>
    <dbReference type="NCBI Taxonomy" id="2202143"/>
    <lineage>
        <taxon>Bacteria</taxon>
        <taxon>Bacteria division Kazan-3B-28</taxon>
    </lineage>
</organism>
<reference evidence="1 2" key="1">
    <citation type="submission" date="2018-06" db="EMBL/GenBank/DDBJ databases">
        <title>Extensive metabolic versatility and redundancy in microbially diverse, dynamic hydrothermal sediments.</title>
        <authorList>
            <person name="Dombrowski N."/>
            <person name="Teske A."/>
            <person name="Baker B.J."/>
        </authorList>
    </citation>
    <scope>NUCLEOTIDE SEQUENCE [LARGE SCALE GENOMIC DNA]</scope>
    <source>
        <strain evidence="1">B79_G16</strain>
    </source>
</reference>
<dbReference type="EMBL" id="QMNG01000074">
    <property type="protein sequence ID" value="RLC36213.1"/>
    <property type="molecule type" value="Genomic_DNA"/>
</dbReference>
<gene>
    <name evidence="1" type="ORF">DRH29_05020</name>
</gene>
<name>A0A420ZBF9_UNCK3</name>
<dbReference type="AlphaFoldDB" id="A0A420ZBF9"/>
<dbReference type="Proteomes" id="UP000281261">
    <property type="component" value="Unassembled WGS sequence"/>
</dbReference>
<protein>
    <recommendedName>
        <fullName evidence="3">Integrase</fullName>
    </recommendedName>
</protein>
<evidence type="ECO:0008006" key="3">
    <source>
        <dbReference type="Google" id="ProtNLM"/>
    </source>
</evidence>
<evidence type="ECO:0000313" key="2">
    <source>
        <dbReference type="Proteomes" id="UP000281261"/>
    </source>
</evidence>
<sequence>MSGFKRADELLIERFEAYLREKRYAEGTIRVLIYATRRILRELGFPSEDKLYEAFRFKPYPTRQLYYRAFHRLQEFLEQSMSSSERDAL</sequence>
<evidence type="ECO:0000313" key="1">
    <source>
        <dbReference type="EMBL" id="RLC36213.1"/>
    </source>
</evidence>
<comment type="caution">
    <text evidence="1">The sequence shown here is derived from an EMBL/GenBank/DDBJ whole genome shotgun (WGS) entry which is preliminary data.</text>
</comment>